<dbReference type="Pfam" id="PF16747">
    <property type="entry name" value="Adhesin_E"/>
    <property type="match status" value="1"/>
</dbReference>
<keyword evidence="1" id="KW-0732">Signal</keyword>
<gene>
    <name evidence="3" type="ORF">J2739_002914</name>
</gene>
<proteinExistence type="predicted"/>
<name>A0ABU1NFG1_9BURK</name>
<evidence type="ECO:0000256" key="1">
    <source>
        <dbReference type="SAM" id="SignalP"/>
    </source>
</evidence>
<feature type="signal peptide" evidence="1">
    <location>
        <begin position="1"/>
        <end position="19"/>
    </location>
</feature>
<sequence>MRCWFALLGLIGASAAAQAEWFTVTGNPDDPVVDTVQVDPVAIKIVGERRTMNLRVNRSQDRANWEGVPYRSYDARVVFDCRAKKAEYRFARFYMAPLWQGEAHKESDYTDNPRPMRFLNVVPNPTERIIRAACHASGQ</sequence>
<comment type="caution">
    <text evidence="3">The sequence shown here is derived from an EMBL/GenBank/DDBJ whole genome shotgun (WGS) entry which is preliminary data.</text>
</comment>
<accession>A0ABU1NFG1</accession>
<feature type="chain" id="PRO_5046706951" description="Surface-adhesin protein E-like domain-containing protein" evidence="1">
    <location>
        <begin position="20"/>
        <end position="139"/>
    </location>
</feature>
<evidence type="ECO:0000313" key="4">
    <source>
        <dbReference type="Proteomes" id="UP001184230"/>
    </source>
</evidence>
<protein>
    <recommendedName>
        <fullName evidence="2">Surface-adhesin protein E-like domain-containing protein</fullName>
    </recommendedName>
</protein>
<feature type="domain" description="Surface-adhesin protein E-like" evidence="2">
    <location>
        <begin position="33"/>
        <end position="134"/>
    </location>
</feature>
<evidence type="ECO:0000259" key="2">
    <source>
        <dbReference type="Pfam" id="PF16747"/>
    </source>
</evidence>
<dbReference type="RefSeq" id="WP_309902784.1">
    <property type="nucleotide sequence ID" value="NZ_JAVDRF010000005.1"/>
</dbReference>
<evidence type="ECO:0000313" key="3">
    <source>
        <dbReference type="EMBL" id="MDR6537141.1"/>
    </source>
</evidence>
<keyword evidence="4" id="KW-1185">Reference proteome</keyword>
<dbReference type="InterPro" id="IPR031939">
    <property type="entry name" value="Adhesin_E-like"/>
</dbReference>
<dbReference type="EMBL" id="JAVDRF010000005">
    <property type="protein sequence ID" value="MDR6537141.1"/>
    <property type="molecule type" value="Genomic_DNA"/>
</dbReference>
<organism evidence="3 4">
    <name type="scientific">Variovorax soli</name>
    <dbReference type="NCBI Taxonomy" id="376815"/>
    <lineage>
        <taxon>Bacteria</taxon>
        <taxon>Pseudomonadati</taxon>
        <taxon>Pseudomonadota</taxon>
        <taxon>Betaproteobacteria</taxon>
        <taxon>Burkholderiales</taxon>
        <taxon>Comamonadaceae</taxon>
        <taxon>Variovorax</taxon>
    </lineage>
</organism>
<reference evidence="3 4" key="1">
    <citation type="submission" date="2023-07" db="EMBL/GenBank/DDBJ databases">
        <title>Sorghum-associated microbial communities from plants grown in Nebraska, USA.</title>
        <authorList>
            <person name="Schachtman D."/>
        </authorList>
    </citation>
    <scope>NUCLEOTIDE SEQUENCE [LARGE SCALE GENOMIC DNA]</scope>
    <source>
        <strain evidence="3 4">DS1781</strain>
    </source>
</reference>
<dbReference type="Proteomes" id="UP001184230">
    <property type="component" value="Unassembled WGS sequence"/>
</dbReference>